<dbReference type="PANTHER" id="PTHR19861">
    <property type="entry name" value="WD40 REPEAT PROTEIN SWD2"/>
    <property type="match status" value="1"/>
</dbReference>
<reference evidence="7 8" key="1">
    <citation type="submission" date="2019-03" db="EMBL/GenBank/DDBJ databases">
        <title>Sequencing 23 genomes of Wallemia ichthyophaga.</title>
        <authorList>
            <person name="Gostincar C."/>
        </authorList>
    </citation>
    <scope>NUCLEOTIDE SEQUENCE [LARGE SCALE GENOMIC DNA]</scope>
    <source>
        <strain evidence="7 8">EXF-5753</strain>
    </source>
</reference>
<protein>
    <recommendedName>
        <fullName evidence="9">Anaphase-promoting complex subunit 4 WD40 domain-containing protein</fullName>
    </recommendedName>
</protein>
<keyword evidence="8" id="KW-1185">Reference proteome</keyword>
<evidence type="ECO:0000256" key="6">
    <source>
        <dbReference type="PROSITE-ProRule" id="PRU00221"/>
    </source>
</evidence>
<dbReference type="InterPro" id="IPR001680">
    <property type="entry name" value="WD40_rpt"/>
</dbReference>
<organism evidence="7 8">
    <name type="scientific">Wallemia hederae</name>
    <dbReference type="NCBI Taxonomy" id="1540922"/>
    <lineage>
        <taxon>Eukaryota</taxon>
        <taxon>Fungi</taxon>
        <taxon>Dikarya</taxon>
        <taxon>Basidiomycota</taxon>
        <taxon>Wallemiomycotina</taxon>
        <taxon>Wallemiomycetes</taxon>
        <taxon>Wallemiales</taxon>
        <taxon>Wallemiaceae</taxon>
        <taxon>Wallemia</taxon>
    </lineage>
</organism>
<dbReference type="SMART" id="SM00320">
    <property type="entry name" value="WD40"/>
    <property type="match status" value="4"/>
</dbReference>
<sequence>GGCASASPAHSSQKSFKPSKAFTGYCQEGKEFTALSFDDSGSTCVTASTDDDIHLFDAKLGKHQKFVRSQKYGVALPCFTHSTSNIIYAGTKQDNAIKYHSLHDNTYLQYFKGHTAKVNSLEMSPVSDQFLSASSDDTVRLWDLRSPQCCGLLSIEGNSVAAWDPSGLIFAVSLYKESCILLYDTKKYDELPFMTFMLEDKDHRDRRGRFLRPHPTCIKFSSDGKYILVGTNSPHHYILDSLTGQIYYRLTGHETFASVNTQRDMLSWSPDGKFIVGGSKNGKIHIWDVPAFEEGKEKNISTLTPIYSTNNHNKAPSKIVAFNPRVVMLATTASSELDFWLPMQDSRRGAQS</sequence>
<dbReference type="AlphaFoldDB" id="A0A4T0FDN6"/>
<evidence type="ECO:0000256" key="2">
    <source>
        <dbReference type="ARBA" id="ARBA00005616"/>
    </source>
</evidence>
<evidence type="ECO:0000256" key="4">
    <source>
        <dbReference type="ARBA" id="ARBA00022737"/>
    </source>
</evidence>
<dbReference type="GO" id="GO:0016070">
    <property type="term" value="P:RNA metabolic process"/>
    <property type="evidence" value="ECO:0007669"/>
    <property type="project" value="UniProtKB-ARBA"/>
</dbReference>
<evidence type="ECO:0000313" key="7">
    <source>
        <dbReference type="EMBL" id="TIA86277.1"/>
    </source>
</evidence>
<dbReference type="InterPro" id="IPR036322">
    <property type="entry name" value="WD40_repeat_dom_sf"/>
</dbReference>
<proteinExistence type="inferred from homology"/>
<keyword evidence="3 6" id="KW-0853">WD repeat</keyword>
<comment type="caution">
    <text evidence="7">The sequence shown here is derived from an EMBL/GenBank/DDBJ whole genome shotgun (WGS) entry which is preliminary data.</text>
</comment>
<comment type="similarity">
    <text evidence="2">Belongs to the WD repeat SWD2 family.</text>
</comment>
<dbReference type="InterPro" id="IPR019775">
    <property type="entry name" value="WD40_repeat_CS"/>
</dbReference>
<evidence type="ECO:0000313" key="8">
    <source>
        <dbReference type="Proteomes" id="UP000310189"/>
    </source>
</evidence>
<dbReference type="Pfam" id="PF00400">
    <property type="entry name" value="WD40"/>
    <property type="match status" value="3"/>
</dbReference>
<dbReference type="GO" id="GO:0048188">
    <property type="term" value="C:Set1C/COMPASS complex"/>
    <property type="evidence" value="ECO:0007669"/>
    <property type="project" value="TreeGrafter"/>
</dbReference>
<keyword evidence="5" id="KW-0539">Nucleus</keyword>
<name>A0A4T0FDN6_9BASI</name>
<dbReference type="InterPro" id="IPR037867">
    <property type="entry name" value="Swd2/WDR82"/>
</dbReference>
<dbReference type="Proteomes" id="UP000310189">
    <property type="component" value="Unassembled WGS sequence"/>
</dbReference>
<evidence type="ECO:0000256" key="1">
    <source>
        <dbReference type="ARBA" id="ARBA00004123"/>
    </source>
</evidence>
<dbReference type="PROSITE" id="PS00678">
    <property type="entry name" value="WD_REPEATS_1"/>
    <property type="match status" value="1"/>
</dbReference>
<dbReference type="PROSITE" id="PS50082">
    <property type="entry name" value="WD_REPEATS_2"/>
    <property type="match status" value="2"/>
</dbReference>
<dbReference type="PANTHER" id="PTHR19861:SF0">
    <property type="entry name" value="WD REPEAT-CONTAINING PROTEIN 82"/>
    <property type="match status" value="1"/>
</dbReference>
<feature type="non-terminal residue" evidence="7">
    <location>
        <position position="1"/>
    </location>
</feature>
<gene>
    <name evidence="7" type="ORF">E3P99_03728</name>
</gene>
<dbReference type="Gene3D" id="2.130.10.10">
    <property type="entry name" value="YVTN repeat-like/Quinoprotein amine dehydrogenase"/>
    <property type="match status" value="1"/>
</dbReference>
<dbReference type="InterPro" id="IPR015943">
    <property type="entry name" value="WD40/YVTN_repeat-like_dom_sf"/>
</dbReference>
<evidence type="ECO:0008006" key="9">
    <source>
        <dbReference type="Google" id="ProtNLM"/>
    </source>
</evidence>
<keyword evidence="4" id="KW-0677">Repeat</keyword>
<dbReference type="GO" id="GO:0003682">
    <property type="term" value="F:chromatin binding"/>
    <property type="evidence" value="ECO:0007669"/>
    <property type="project" value="TreeGrafter"/>
</dbReference>
<feature type="repeat" description="WD" evidence="6">
    <location>
        <begin position="266"/>
        <end position="289"/>
    </location>
</feature>
<evidence type="ECO:0000256" key="5">
    <source>
        <dbReference type="ARBA" id="ARBA00023242"/>
    </source>
</evidence>
<dbReference type="OrthoDB" id="27537at2759"/>
<evidence type="ECO:0000256" key="3">
    <source>
        <dbReference type="ARBA" id="ARBA00022574"/>
    </source>
</evidence>
<dbReference type="PROSITE" id="PS50294">
    <property type="entry name" value="WD_REPEATS_REGION"/>
    <property type="match status" value="1"/>
</dbReference>
<dbReference type="SUPFAM" id="SSF50978">
    <property type="entry name" value="WD40 repeat-like"/>
    <property type="match status" value="1"/>
</dbReference>
<dbReference type="EMBL" id="SPNW01000084">
    <property type="protein sequence ID" value="TIA86277.1"/>
    <property type="molecule type" value="Genomic_DNA"/>
</dbReference>
<comment type="subcellular location">
    <subcellularLocation>
        <location evidence="1">Nucleus</location>
    </subcellularLocation>
</comment>
<feature type="repeat" description="WD" evidence="6">
    <location>
        <begin position="111"/>
        <end position="146"/>
    </location>
</feature>
<accession>A0A4T0FDN6</accession>